<dbReference type="EnsemblPlants" id="Ma08_t10470.1">
    <property type="protein sequence ID" value="Ma08_p10470.1"/>
    <property type="gene ID" value="Ma08_g10470"/>
</dbReference>
<proteinExistence type="predicted"/>
<organism evidence="1 2">
    <name type="scientific">Musa acuminata subsp. malaccensis</name>
    <name type="common">Wild banana</name>
    <name type="synonym">Musa malaccensis</name>
    <dbReference type="NCBI Taxonomy" id="214687"/>
    <lineage>
        <taxon>Eukaryota</taxon>
        <taxon>Viridiplantae</taxon>
        <taxon>Streptophyta</taxon>
        <taxon>Embryophyta</taxon>
        <taxon>Tracheophyta</taxon>
        <taxon>Spermatophyta</taxon>
        <taxon>Magnoliopsida</taxon>
        <taxon>Liliopsida</taxon>
        <taxon>Zingiberales</taxon>
        <taxon>Musaceae</taxon>
        <taxon>Musa</taxon>
    </lineage>
</organism>
<protein>
    <submittedName>
        <fullName evidence="1">Uncharacterized protein</fullName>
    </submittedName>
</protein>
<name>A0A804K532_MUSAM</name>
<dbReference type="Gramene" id="Ma08_t10470.1">
    <property type="protein sequence ID" value="Ma08_p10470.1"/>
    <property type="gene ID" value="Ma08_g10470"/>
</dbReference>
<accession>A0A804K532</accession>
<evidence type="ECO:0000313" key="2">
    <source>
        <dbReference type="Proteomes" id="UP000012960"/>
    </source>
</evidence>
<evidence type="ECO:0000313" key="1">
    <source>
        <dbReference type="EnsemblPlants" id="Ma08_p10470.1"/>
    </source>
</evidence>
<reference evidence="1" key="1">
    <citation type="submission" date="2021-05" db="UniProtKB">
        <authorList>
            <consortium name="EnsemblPlants"/>
        </authorList>
    </citation>
    <scope>IDENTIFICATION</scope>
    <source>
        <strain evidence="1">subsp. malaccensis</strain>
    </source>
</reference>
<sequence length="67" mass="7823">MYQMCQSSKFDLCQDKSVMVKAQGQICLRHVSQKNSTCIKINPLQRSFKNKCAQDKYTIFVYSRNPL</sequence>
<dbReference type="InParanoid" id="A0A804K532"/>
<dbReference type="AlphaFoldDB" id="A0A804K532"/>
<dbReference type="Proteomes" id="UP000012960">
    <property type="component" value="Unplaced"/>
</dbReference>
<keyword evidence="2" id="KW-1185">Reference proteome</keyword>